<reference evidence="1 2" key="1">
    <citation type="journal article" date="2013" name="BMC Genomics">
        <title>Genomics-driven discovery of the pneumocandin biosynthetic gene cluster in the fungus Glarea lozoyensis.</title>
        <authorList>
            <person name="Chen L."/>
            <person name="Yue Q."/>
            <person name="Zhang X."/>
            <person name="Xiang M."/>
            <person name="Wang C."/>
            <person name="Li S."/>
            <person name="Che Y."/>
            <person name="Ortiz-Lopez F.J."/>
            <person name="Bills G.F."/>
            <person name="Liu X."/>
            <person name="An Z."/>
        </authorList>
    </citation>
    <scope>NUCLEOTIDE SEQUENCE [LARGE SCALE GENOMIC DNA]</scope>
    <source>
        <strain evidence="2">ATCC 20868 / MF5171</strain>
    </source>
</reference>
<dbReference type="RefSeq" id="XP_008076054.1">
    <property type="nucleotide sequence ID" value="XM_008077863.1"/>
</dbReference>
<keyword evidence="2" id="KW-1185">Reference proteome</keyword>
<protein>
    <submittedName>
        <fullName evidence="1">Uncharacterized protein</fullName>
    </submittedName>
</protein>
<evidence type="ECO:0000313" key="1">
    <source>
        <dbReference type="EMBL" id="EPE36739.1"/>
    </source>
</evidence>
<name>S3DHX0_GLAL2</name>
<accession>S3DHX0</accession>
<dbReference type="EMBL" id="KE145352">
    <property type="protein sequence ID" value="EPE36739.1"/>
    <property type="molecule type" value="Genomic_DNA"/>
</dbReference>
<dbReference type="OrthoDB" id="3543627at2759"/>
<dbReference type="AlphaFoldDB" id="S3DHX0"/>
<dbReference type="HOGENOM" id="CLU_2498059_0_0_1"/>
<dbReference type="KEGG" id="glz:GLAREA_08902"/>
<organism evidence="1 2">
    <name type="scientific">Glarea lozoyensis (strain ATCC 20868 / MF5171)</name>
    <dbReference type="NCBI Taxonomy" id="1116229"/>
    <lineage>
        <taxon>Eukaryota</taxon>
        <taxon>Fungi</taxon>
        <taxon>Dikarya</taxon>
        <taxon>Ascomycota</taxon>
        <taxon>Pezizomycotina</taxon>
        <taxon>Leotiomycetes</taxon>
        <taxon>Helotiales</taxon>
        <taxon>Helotiaceae</taxon>
        <taxon>Glarea</taxon>
    </lineage>
</organism>
<dbReference type="Proteomes" id="UP000016922">
    <property type="component" value="Unassembled WGS sequence"/>
</dbReference>
<proteinExistence type="predicted"/>
<evidence type="ECO:0000313" key="2">
    <source>
        <dbReference type="Proteomes" id="UP000016922"/>
    </source>
</evidence>
<gene>
    <name evidence="1" type="ORF">GLAREA_08902</name>
</gene>
<sequence length="86" mass="9925">MRSATVAIAEDLHVAVFGYQSLDNNMKTVLFLHWPGGQRKLSIFRKNEARANARCWREITEGEWEQFVDIVGEIPGSFLEPTFQRN</sequence>
<dbReference type="GeneID" id="19467950"/>